<evidence type="ECO:0000256" key="1">
    <source>
        <dbReference type="ARBA" id="ARBA00008791"/>
    </source>
</evidence>
<gene>
    <name evidence="3" type="ORF">G7071_16480</name>
</gene>
<dbReference type="InterPro" id="IPR006016">
    <property type="entry name" value="UspA"/>
</dbReference>
<name>A0A6G7YJ63_9ACTN</name>
<accession>A0A6G7YJ63</accession>
<dbReference type="Pfam" id="PF00582">
    <property type="entry name" value="Usp"/>
    <property type="match status" value="2"/>
</dbReference>
<dbReference type="PANTHER" id="PTHR46553">
    <property type="entry name" value="ADENINE NUCLEOTIDE ALPHA HYDROLASES-LIKE SUPERFAMILY PROTEIN"/>
    <property type="match status" value="1"/>
</dbReference>
<evidence type="ECO:0000313" key="4">
    <source>
        <dbReference type="Proteomes" id="UP000502035"/>
    </source>
</evidence>
<dbReference type="PANTHER" id="PTHR46553:SF3">
    <property type="entry name" value="ADENINE NUCLEOTIDE ALPHA HYDROLASES-LIKE SUPERFAMILY PROTEIN"/>
    <property type="match status" value="1"/>
</dbReference>
<dbReference type="Gene3D" id="3.40.50.620">
    <property type="entry name" value="HUPs"/>
    <property type="match status" value="2"/>
</dbReference>
<evidence type="ECO:0000313" key="3">
    <source>
        <dbReference type="EMBL" id="QIK76784.1"/>
    </source>
</evidence>
<dbReference type="EMBL" id="CP049866">
    <property type="protein sequence ID" value="QIK76784.1"/>
    <property type="molecule type" value="Genomic_DNA"/>
</dbReference>
<dbReference type="KEGG" id="npi:G7071_16480"/>
<evidence type="ECO:0000259" key="2">
    <source>
        <dbReference type="Pfam" id="PF00582"/>
    </source>
</evidence>
<dbReference type="AlphaFoldDB" id="A0A6G7YJ63"/>
<keyword evidence="4" id="KW-1185">Reference proteome</keyword>
<sequence length="299" mass="30992">MTIQLAPGSIIVGVDGSADAERALRWAAEQAALERRHLAVVAVSGLNQVPTAAWANAAGSYVIPPAELAAQMQAAADDAAGSARRLQPGLTVSAHTAHGDPRDVLVELSADAHLVVVGSRGRGVLRSRLLGSVSATVARHAESPVAVCRPESPGSVRRGVLVGADGTLEGQAVLEVAFQHASARGLPLTVLHAFHDVVAAVNGPHLVPATEGLLEKERLLLAESVAGFSEKFPDVHVDVQLARGFARECLSEASEQWHLVVVGRHPTDSLARMVSSTVATAVVERAHTTVVVVPIPAPA</sequence>
<feature type="domain" description="UspA" evidence="2">
    <location>
        <begin position="160"/>
        <end position="294"/>
    </location>
</feature>
<protein>
    <submittedName>
        <fullName evidence="3">Universal stress protein</fullName>
    </submittedName>
</protein>
<feature type="domain" description="UspA" evidence="2">
    <location>
        <begin position="10"/>
        <end position="149"/>
    </location>
</feature>
<dbReference type="SUPFAM" id="SSF52402">
    <property type="entry name" value="Adenine nucleotide alpha hydrolases-like"/>
    <property type="match status" value="2"/>
</dbReference>
<dbReference type="CDD" id="cd23659">
    <property type="entry name" value="USP_At3g01520-like"/>
    <property type="match status" value="1"/>
</dbReference>
<dbReference type="InterPro" id="IPR006015">
    <property type="entry name" value="Universal_stress_UspA"/>
</dbReference>
<dbReference type="PRINTS" id="PR01438">
    <property type="entry name" value="UNVRSLSTRESS"/>
</dbReference>
<proteinExistence type="inferred from homology"/>
<dbReference type="Proteomes" id="UP000502035">
    <property type="component" value="Chromosome"/>
</dbReference>
<comment type="similarity">
    <text evidence="1">Belongs to the universal stress protein A family.</text>
</comment>
<reference evidence="3 4" key="1">
    <citation type="submission" date="2020-03" db="EMBL/GenBank/DDBJ databases">
        <title>Nocardioides sp. nov., isolated from fish.</title>
        <authorList>
            <person name="Hyun D.-W."/>
            <person name="Bae J.-W."/>
        </authorList>
    </citation>
    <scope>NUCLEOTIDE SEQUENCE [LARGE SCALE GENOMIC DNA]</scope>
    <source>
        <strain evidence="3 4">HDW12A</strain>
    </source>
</reference>
<dbReference type="RefSeq" id="WP_166320468.1">
    <property type="nucleotide sequence ID" value="NZ_CP049866.1"/>
</dbReference>
<dbReference type="InterPro" id="IPR014729">
    <property type="entry name" value="Rossmann-like_a/b/a_fold"/>
</dbReference>
<organism evidence="3 4">
    <name type="scientific">Nocardioides piscis</name>
    <dbReference type="NCBI Taxonomy" id="2714938"/>
    <lineage>
        <taxon>Bacteria</taxon>
        <taxon>Bacillati</taxon>
        <taxon>Actinomycetota</taxon>
        <taxon>Actinomycetes</taxon>
        <taxon>Propionibacteriales</taxon>
        <taxon>Nocardioidaceae</taxon>
        <taxon>Nocardioides</taxon>
    </lineage>
</organism>